<proteinExistence type="predicted"/>
<comment type="caution">
    <text evidence="2">The sequence shown here is derived from an EMBL/GenBank/DDBJ whole genome shotgun (WGS) entry which is preliminary data.</text>
</comment>
<name>A0A8J5VNN1_ZIZPA</name>
<dbReference type="AlphaFoldDB" id="A0A8J5VNN1"/>
<evidence type="ECO:0000313" key="2">
    <source>
        <dbReference type="EMBL" id="KAG8078932.1"/>
    </source>
</evidence>
<feature type="compositionally biased region" description="Basic and acidic residues" evidence="1">
    <location>
        <begin position="1"/>
        <end position="10"/>
    </location>
</feature>
<reference evidence="2" key="2">
    <citation type="submission" date="2021-02" db="EMBL/GenBank/DDBJ databases">
        <authorList>
            <person name="Kimball J.A."/>
            <person name="Haas M.W."/>
            <person name="Macchietto M."/>
            <person name="Kono T."/>
            <person name="Duquette J."/>
            <person name="Shao M."/>
        </authorList>
    </citation>
    <scope>NUCLEOTIDE SEQUENCE</scope>
    <source>
        <tissue evidence="2">Fresh leaf tissue</tissue>
    </source>
</reference>
<accession>A0A8J5VNN1</accession>
<evidence type="ECO:0000256" key="1">
    <source>
        <dbReference type="SAM" id="MobiDB-lite"/>
    </source>
</evidence>
<feature type="compositionally biased region" description="Pro residues" evidence="1">
    <location>
        <begin position="95"/>
        <end position="105"/>
    </location>
</feature>
<sequence>MPLRVNKDEIQNWMKRPRFSPAARPTYGSHLYDTSARDIRPKPAGAHPQILLRHRQHPLFPLLASSRRAVGRRSRSRASSGSPLPPSVPVRIPTQPSPSSPPKSPTKPYDFSASRPNAGIGAVAQGFYFLRNLGHSQSTI</sequence>
<evidence type="ECO:0000313" key="3">
    <source>
        <dbReference type="Proteomes" id="UP000729402"/>
    </source>
</evidence>
<dbReference type="Proteomes" id="UP000729402">
    <property type="component" value="Unassembled WGS sequence"/>
</dbReference>
<feature type="region of interest" description="Disordered" evidence="1">
    <location>
        <begin position="1"/>
        <end position="48"/>
    </location>
</feature>
<feature type="region of interest" description="Disordered" evidence="1">
    <location>
        <begin position="63"/>
        <end position="113"/>
    </location>
</feature>
<protein>
    <submittedName>
        <fullName evidence="2">Uncharacterized protein</fullName>
    </submittedName>
</protein>
<organism evidence="2 3">
    <name type="scientific">Zizania palustris</name>
    <name type="common">Northern wild rice</name>
    <dbReference type="NCBI Taxonomy" id="103762"/>
    <lineage>
        <taxon>Eukaryota</taxon>
        <taxon>Viridiplantae</taxon>
        <taxon>Streptophyta</taxon>
        <taxon>Embryophyta</taxon>
        <taxon>Tracheophyta</taxon>
        <taxon>Spermatophyta</taxon>
        <taxon>Magnoliopsida</taxon>
        <taxon>Liliopsida</taxon>
        <taxon>Poales</taxon>
        <taxon>Poaceae</taxon>
        <taxon>BOP clade</taxon>
        <taxon>Oryzoideae</taxon>
        <taxon>Oryzeae</taxon>
        <taxon>Zizaniinae</taxon>
        <taxon>Zizania</taxon>
    </lineage>
</organism>
<dbReference type="EMBL" id="JAAALK010000282">
    <property type="protein sequence ID" value="KAG8078932.1"/>
    <property type="molecule type" value="Genomic_DNA"/>
</dbReference>
<reference evidence="2" key="1">
    <citation type="journal article" date="2021" name="bioRxiv">
        <title>Whole Genome Assembly and Annotation of Northern Wild Rice, Zizania palustris L., Supports a Whole Genome Duplication in the Zizania Genus.</title>
        <authorList>
            <person name="Haas M."/>
            <person name="Kono T."/>
            <person name="Macchietto M."/>
            <person name="Millas R."/>
            <person name="McGilp L."/>
            <person name="Shao M."/>
            <person name="Duquette J."/>
            <person name="Hirsch C.N."/>
            <person name="Kimball J."/>
        </authorList>
    </citation>
    <scope>NUCLEOTIDE SEQUENCE</scope>
    <source>
        <tissue evidence="2">Fresh leaf tissue</tissue>
    </source>
</reference>
<gene>
    <name evidence="2" type="ORF">GUJ93_ZPchr0007g3807</name>
</gene>
<keyword evidence="3" id="KW-1185">Reference proteome</keyword>